<proteinExistence type="inferred from homology"/>
<comment type="subcellular location">
    <subcellularLocation>
        <location evidence="1">Membrane</location>
        <topology evidence="1">Multi-pass membrane protein</topology>
    </subcellularLocation>
</comment>
<keyword evidence="4 6" id="KW-1133">Transmembrane helix</keyword>
<evidence type="ECO:0000256" key="1">
    <source>
        <dbReference type="ARBA" id="ARBA00004141"/>
    </source>
</evidence>
<feature type="transmembrane region" description="Helical" evidence="6">
    <location>
        <begin position="138"/>
        <end position="157"/>
    </location>
</feature>
<evidence type="ECO:0000313" key="7">
    <source>
        <dbReference type="Ensembl" id="ENSEBUP00000004293.1"/>
    </source>
</evidence>
<dbReference type="InterPro" id="IPR003377">
    <property type="entry name" value="Cornichon"/>
</dbReference>
<sequence length="160" mass="18745">MAFSFAAFCFMLALVLTLALIFFAVWRIVAFDEIRRESNNPSDSPETGKQQQIHKIEKLCRMLKKLIVPEHFIHCLFCLMFLCSHQWLALLANIPLLLFNLWRFLRSPTKGPRGRFDPSCVVRPHVLAVCSREAWCKLGFYLLSLFYYLYSMVYNLMSPI</sequence>
<reference evidence="7" key="2">
    <citation type="submission" date="2025-09" db="UniProtKB">
        <authorList>
            <consortium name="Ensembl"/>
        </authorList>
    </citation>
    <scope>IDENTIFICATION</scope>
</reference>
<evidence type="ECO:0000256" key="4">
    <source>
        <dbReference type="ARBA" id="ARBA00022989"/>
    </source>
</evidence>
<dbReference type="GO" id="GO:0016192">
    <property type="term" value="P:vesicle-mediated transport"/>
    <property type="evidence" value="ECO:0007669"/>
    <property type="project" value="InterPro"/>
</dbReference>
<evidence type="ECO:0000256" key="3">
    <source>
        <dbReference type="ARBA" id="ARBA00022692"/>
    </source>
</evidence>
<dbReference type="GeneTree" id="ENSGT00950000182834"/>
<keyword evidence="3 6" id="KW-0812">Transmembrane</keyword>
<reference evidence="7" key="1">
    <citation type="submission" date="2025-08" db="UniProtKB">
        <authorList>
            <consortium name="Ensembl"/>
        </authorList>
    </citation>
    <scope>IDENTIFICATION</scope>
</reference>
<evidence type="ECO:0000256" key="5">
    <source>
        <dbReference type="ARBA" id="ARBA00023136"/>
    </source>
</evidence>
<evidence type="ECO:0008006" key="9">
    <source>
        <dbReference type="Google" id="ProtNLM"/>
    </source>
</evidence>
<dbReference type="GO" id="GO:0016020">
    <property type="term" value="C:membrane"/>
    <property type="evidence" value="ECO:0007669"/>
    <property type="project" value="UniProtKB-SubCell"/>
</dbReference>
<dbReference type="SMART" id="SM01398">
    <property type="entry name" value="Cornichon"/>
    <property type="match status" value="1"/>
</dbReference>
<keyword evidence="5 6" id="KW-0472">Membrane</keyword>
<organism evidence="7 8">
    <name type="scientific">Eptatretus burgeri</name>
    <name type="common">Inshore hagfish</name>
    <dbReference type="NCBI Taxonomy" id="7764"/>
    <lineage>
        <taxon>Eukaryota</taxon>
        <taxon>Metazoa</taxon>
        <taxon>Chordata</taxon>
        <taxon>Craniata</taxon>
        <taxon>Vertebrata</taxon>
        <taxon>Cyclostomata</taxon>
        <taxon>Myxini</taxon>
        <taxon>Myxiniformes</taxon>
        <taxon>Myxinidae</taxon>
        <taxon>Eptatretinae</taxon>
        <taxon>Eptatretus</taxon>
    </lineage>
</organism>
<evidence type="ECO:0000256" key="2">
    <source>
        <dbReference type="ARBA" id="ARBA00010095"/>
    </source>
</evidence>
<evidence type="ECO:0000256" key="6">
    <source>
        <dbReference type="SAM" id="Phobius"/>
    </source>
</evidence>
<dbReference type="AlphaFoldDB" id="A0A8C4NBF3"/>
<keyword evidence="8" id="KW-1185">Reference proteome</keyword>
<feature type="transmembrane region" description="Helical" evidence="6">
    <location>
        <begin position="71"/>
        <end position="99"/>
    </location>
</feature>
<comment type="similarity">
    <text evidence="2">Belongs to the cornichon family.</text>
</comment>
<name>A0A8C4NBF3_EPTBU</name>
<protein>
    <recommendedName>
        <fullName evidence="9">Cornichon family AMPA receptor auxiliary protein 3</fullName>
    </recommendedName>
</protein>
<evidence type="ECO:0000313" key="8">
    <source>
        <dbReference type="Proteomes" id="UP000694388"/>
    </source>
</evidence>
<dbReference type="Pfam" id="PF03311">
    <property type="entry name" value="Cornichon"/>
    <property type="match status" value="1"/>
</dbReference>
<accession>A0A8C4NBF3</accession>
<dbReference type="Ensembl" id="ENSEBUT00000004721.1">
    <property type="protein sequence ID" value="ENSEBUP00000004293.1"/>
    <property type="gene ID" value="ENSEBUG00000003042.1"/>
</dbReference>
<dbReference type="Proteomes" id="UP000694388">
    <property type="component" value="Unplaced"/>
</dbReference>
<dbReference type="PANTHER" id="PTHR12290">
    <property type="entry name" value="CORNICHON-RELATED"/>
    <property type="match status" value="1"/>
</dbReference>